<dbReference type="HOGENOM" id="CLU_185026_0_0_9"/>
<organism evidence="1 2">
    <name type="scientific">Bacillus mycoides (strain KBAB4)</name>
    <name type="common">Bacillus weihenstephanensis</name>
    <dbReference type="NCBI Taxonomy" id="315730"/>
    <lineage>
        <taxon>Bacteria</taxon>
        <taxon>Bacillati</taxon>
        <taxon>Bacillota</taxon>
        <taxon>Bacilli</taxon>
        <taxon>Bacillales</taxon>
        <taxon>Bacillaceae</taxon>
        <taxon>Bacillus</taxon>
        <taxon>Bacillus cereus group</taxon>
    </lineage>
</organism>
<dbReference type="EMBL" id="CP000906">
    <property type="protein sequence ID" value="ABY46825.1"/>
    <property type="molecule type" value="Genomic_DNA"/>
</dbReference>
<evidence type="ECO:0000313" key="1">
    <source>
        <dbReference type="EMBL" id="ABY46825.1"/>
    </source>
</evidence>
<geneLocation type="plasmid" evidence="1 2">
    <name>pBWB403</name>
</geneLocation>
<evidence type="ECO:0000313" key="2">
    <source>
        <dbReference type="Proteomes" id="UP000002154"/>
    </source>
</evidence>
<accession>A9VVL0</accession>
<sequence length="94" mass="11525">MTIDEYLLELAGVMGVTQHQIMHEHYWVDLPRLAQVKRKQQAIMKLELLNILRSKHLEEKDYKELVRRYMREAEIKEKEQKFNRDKFEELRALN</sequence>
<protein>
    <submittedName>
        <fullName evidence="1">Uncharacterized protein</fullName>
    </submittedName>
</protein>
<proteinExistence type="predicted"/>
<dbReference type="AlphaFoldDB" id="A9VVL0"/>
<dbReference type="KEGG" id="bwe:BcerKBAB4_5331"/>
<dbReference type="Proteomes" id="UP000002154">
    <property type="component" value="Plasmid pBWB403"/>
</dbReference>
<reference evidence="1 2" key="1">
    <citation type="journal article" date="2008" name="Chem. Biol. Interact.">
        <title>Extending the Bacillus cereus group genomics to putative food-borne pathogens of different toxicity.</title>
        <authorList>
            <person name="Lapidus A."/>
            <person name="Goltsman E."/>
            <person name="Auger S."/>
            <person name="Galleron N."/>
            <person name="Segurens B."/>
            <person name="Dossat C."/>
            <person name="Land M.L."/>
            <person name="Broussolle V."/>
            <person name="Brillard J."/>
            <person name="Guinebretiere M.H."/>
            <person name="Sanchis V."/>
            <person name="Nguen-The C."/>
            <person name="Lereclus D."/>
            <person name="Richardson P."/>
            <person name="Wincker P."/>
            <person name="Weissenbach J."/>
            <person name="Ehrlich S.D."/>
            <person name="Sorokin A."/>
        </authorList>
    </citation>
    <scope>NUCLEOTIDE SEQUENCE [LARGE SCALE GENOMIC DNA]</scope>
    <source>
        <strain evidence="2">KBAB4</strain>
        <plasmid evidence="1 2">pBWB403</plasmid>
    </source>
</reference>
<keyword evidence="1" id="KW-0614">Plasmid</keyword>
<gene>
    <name evidence="1" type="ordered locus">BcerKBAB4_5331</name>
</gene>
<name>A9VVL0_BACMK</name>